<keyword evidence="9" id="KW-1185">Reference proteome</keyword>
<protein>
    <recommendedName>
        <fullName evidence="5">Ribosome maturation factor RimM</fullName>
    </recommendedName>
</protein>
<evidence type="ECO:0000256" key="3">
    <source>
        <dbReference type="ARBA" id="ARBA00022552"/>
    </source>
</evidence>
<dbReference type="Gene3D" id="2.30.30.240">
    <property type="entry name" value="PRC-barrel domain"/>
    <property type="match status" value="1"/>
</dbReference>
<evidence type="ECO:0000259" key="6">
    <source>
        <dbReference type="Pfam" id="PF01782"/>
    </source>
</evidence>
<evidence type="ECO:0000256" key="4">
    <source>
        <dbReference type="ARBA" id="ARBA00023186"/>
    </source>
</evidence>
<proteinExistence type="inferred from homology"/>
<evidence type="ECO:0000256" key="1">
    <source>
        <dbReference type="ARBA" id="ARBA00022490"/>
    </source>
</evidence>
<dbReference type="Gene3D" id="2.40.30.60">
    <property type="entry name" value="RimM"/>
    <property type="match status" value="1"/>
</dbReference>
<dbReference type="InterPro" id="IPR036976">
    <property type="entry name" value="RimM_N_sf"/>
</dbReference>
<evidence type="ECO:0000259" key="7">
    <source>
        <dbReference type="Pfam" id="PF24986"/>
    </source>
</evidence>
<comment type="subunit">
    <text evidence="5">Binds ribosomal protein uS19.</text>
</comment>
<evidence type="ECO:0000313" key="9">
    <source>
        <dbReference type="Proteomes" id="UP001501509"/>
    </source>
</evidence>
<sequence length="171" mass="18177">MKDQLVVGRIGRPHGIRGEITIDVRTDEPDARFAPGSEIATDPAEAGPLTVERARWHSGRLLLAFAGVTDRTAAEELRGTWLVVAPDDIIDTGDPDDFHDSQLVGLSAVTTSGDEIGKVTEIRHFGQDLLVIGRNDGGESLVPFVAALVPEVDVAAGRLVIDPPAGLLDDQ</sequence>
<dbReference type="InterPro" id="IPR002676">
    <property type="entry name" value="RimM_N"/>
</dbReference>
<dbReference type="SUPFAM" id="SSF50346">
    <property type="entry name" value="PRC-barrel domain"/>
    <property type="match status" value="1"/>
</dbReference>
<evidence type="ECO:0000256" key="5">
    <source>
        <dbReference type="HAMAP-Rule" id="MF_00014"/>
    </source>
</evidence>
<dbReference type="InterPro" id="IPR056792">
    <property type="entry name" value="PRC_RimM"/>
</dbReference>
<dbReference type="NCBIfam" id="TIGR02273">
    <property type="entry name" value="16S_RimM"/>
    <property type="match status" value="1"/>
</dbReference>
<keyword evidence="4 5" id="KW-0143">Chaperone</keyword>
<comment type="caution">
    <text evidence="8">The sequence shown here is derived from an EMBL/GenBank/DDBJ whole genome shotgun (WGS) entry which is preliminary data.</text>
</comment>
<dbReference type="PANTHER" id="PTHR33692">
    <property type="entry name" value="RIBOSOME MATURATION FACTOR RIMM"/>
    <property type="match status" value="1"/>
</dbReference>
<dbReference type="Pfam" id="PF24986">
    <property type="entry name" value="PRC_RimM"/>
    <property type="match status" value="1"/>
</dbReference>
<keyword evidence="1 5" id="KW-0963">Cytoplasm</keyword>
<dbReference type="SUPFAM" id="SSF50447">
    <property type="entry name" value="Translation proteins"/>
    <property type="match status" value="1"/>
</dbReference>
<dbReference type="InterPro" id="IPR009000">
    <property type="entry name" value="Transl_B-barrel_sf"/>
</dbReference>
<comment type="domain">
    <text evidence="5">The PRC barrel domain binds ribosomal protein uS19.</text>
</comment>
<feature type="domain" description="RimM N-terminal" evidence="6">
    <location>
        <begin position="6"/>
        <end position="86"/>
    </location>
</feature>
<gene>
    <name evidence="5 8" type="primary">rimM</name>
    <name evidence="8" type="ORF">GCM10010411_02890</name>
</gene>
<accession>A0ABN3P9X0</accession>
<keyword evidence="3 5" id="KW-0698">rRNA processing</keyword>
<dbReference type="InterPro" id="IPR011961">
    <property type="entry name" value="RimM"/>
</dbReference>
<keyword evidence="2 5" id="KW-0690">Ribosome biogenesis</keyword>
<feature type="domain" description="Ribosome maturation factor RimM PRC barrel" evidence="7">
    <location>
        <begin position="101"/>
        <end position="167"/>
    </location>
</feature>
<evidence type="ECO:0000313" key="8">
    <source>
        <dbReference type="EMBL" id="GAA2574424.1"/>
    </source>
</evidence>
<dbReference type="EMBL" id="BAAATD010000001">
    <property type="protein sequence ID" value="GAA2574424.1"/>
    <property type="molecule type" value="Genomic_DNA"/>
</dbReference>
<comment type="function">
    <text evidence="5">An accessory protein needed during the final step in the assembly of 30S ribosomal subunit, possibly for assembly of the head region. Essential for efficient processing of 16S rRNA. May be needed both before and after RbfA during the maturation of 16S rRNA. It has affinity for free ribosomal 30S subunits but not for 70S ribosomes.</text>
</comment>
<reference evidence="8 9" key="1">
    <citation type="journal article" date="2019" name="Int. J. Syst. Evol. Microbiol.">
        <title>The Global Catalogue of Microorganisms (GCM) 10K type strain sequencing project: providing services to taxonomists for standard genome sequencing and annotation.</title>
        <authorList>
            <consortium name="The Broad Institute Genomics Platform"/>
            <consortium name="The Broad Institute Genome Sequencing Center for Infectious Disease"/>
            <person name="Wu L."/>
            <person name="Ma J."/>
        </authorList>
    </citation>
    <scope>NUCLEOTIDE SEQUENCE [LARGE SCALE GENOMIC DNA]</scope>
    <source>
        <strain evidence="8 9">JCM 6833</strain>
    </source>
</reference>
<dbReference type="Pfam" id="PF01782">
    <property type="entry name" value="RimM"/>
    <property type="match status" value="1"/>
</dbReference>
<comment type="similarity">
    <text evidence="5">Belongs to the RimM family.</text>
</comment>
<organism evidence="8 9">
    <name type="scientific">Actinomadura fulvescens</name>
    <dbReference type="NCBI Taxonomy" id="46160"/>
    <lineage>
        <taxon>Bacteria</taxon>
        <taxon>Bacillati</taxon>
        <taxon>Actinomycetota</taxon>
        <taxon>Actinomycetes</taxon>
        <taxon>Streptosporangiales</taxon>
        <taxon>Thermomonosporaceae</taxon>
        <taxon>Actinomadura</taxon>
    </lineage>
</organism>
<dbReference type="HAMAP" id="MF_00014">
    <property type="entry name" value="Ribosome_mat_RimM"/>
    <property type="match status" value="1"/>
</dbReference>
<dbReference type="InterPro" id="IPR011033">
    <property type="entry name" value="PRC_barrel-like_sf"/>
</dbReference>
<dbReference type="Proteomes" id="UP001501509">
    <property type="component" value="Unassembled WGS sequence"/>
</dbReference>
<name>A0ABN3P9X0_9ACTN</name>
<dbReference type="PANTHER" id="PTHR33692:SF1">
    <property type="entry name" value="RIBOSOME MATURATION FACTOR RIMM"/>
    <property type="match status" value="1"/>
</dbReference>
<evidence type="ECO:0000256" key="2">
    <source>
        <dbReference type="ARBA" id="ARBA00022517"/>
    </source>
</evidence>
<comment type="subcellular location">
    <subcellularLocation>
        <location evidence="5">Cytoplasm</location>
    </subcellularLocation>
</comment>